<dbReference type="Gene3D" id="1.10.10.10">
    <property type="entry name" value="Winged helix-like DNA-binding domain superfamily/Winged helix DNA-binding domain"/>
    <property type="match status" value="1"/>
</dbReference>
<dbReference type="AlphaFoldDB" id="A0A0J9BWX3"/>
<dbReference type="GO" id="GO:0003700">
    <property type="term" value="F:DNA-binding transcription factor activity"/>
    <property type="evidence" value="ECO:0007669"/>
    <property type="project" value="InterPro"/>
</dbReference>
<dbReference type="InterPro" id="IPR036390">
    <property type="entry name" value="WH_DNA-bd_sf"/>
</dbReference>
<proteinExistence type="predicted"/>
<keyword evidence="3" id="KW-0804">Transcription</keyword>
<protein>
    <recommendedName>
        <fullName evidence="4">HTH gntR-type domain-containing protein</fullName>
    </recommendedName>
</protein>
<dbReference type="InterPro" id="IPR000524">
    <property type="entry name" value="Tscrpt_reg_HTH_GntR"/>
</dbReference>
<dbReference type="PANTHER" id="PTHR38445:SF9">
    <property type="entry name" value="HTH-TYPE TRANSCRIPTIONAL REPRESSOR YTRA"/>
    <property type="match status" value="1"/>
</dbReference>
<dbReference type="PANTHER" id="PTHR38445">
    <property type="entry name" value="HTH-TYPE TRANSCRIPTIONAL REPRESSOR YTRA"/>
    <property type="match status" value="1"/>
</dbReference>
<dbReference type="GO" id="GO:0003677">
    <property type="term" value="F:DNA binding"/>
    <property type="evidence" value="ECO:0007669"/>
    <property type="project" value="UniProtKB-KW"/>
</dbReference>
<dbReference type="GeneID" id="93161481"/>
<sequence length="130" mass="15086">MIVLDYRDRRPLYEQVVERFQELMFNGVLPQDSQLPSVRSLATELSINPNTIQRAYGELERQGYIYSIKGKGSFVADSSRLRAGMLGEWKIRFESSVSEGIKIGVTEEDMTGIIEKKYREYMTERGERHD</sequence>
<dbReference type="SMART" id="SM00345">
    <property type="entry name" value="HTH_GNTR"/>
    <property type="match status" value="1"/>
</dbReference>
<dbReference type="EMBL" id="ADLK01000029">
    <property type="protein sequence ID" value="KMW16656.1"/>
    <property type="molecule type" value="Genomic_DNA"/>
</dbReference>
<comment type="caution">
    <text evidence="5">The sequence shown here is derived from an EMBL/GenBank/DDBJ whole genome shotgun (WGS) entry which is preliminary data.</text>
</comment>
<accession>A0A0J9BWX3</accession>
<dbReference type="InterPro" id="IPR036388">
    <property type="entry name" value="WH-like_DNA-bd_sf"/>
</dbReference>
<gene>
    <name evidence="5" type="ORF">HMPREF9470_04156</name>
</gene>
<keyword evidence="1" id="KW-0805">Transcription regulation</keyword>
<feature type="domain" description="HTH gntR-type" evidence="4">
    <location>
        <begin position="10"/>
        <end position="78"/>
    </location>
</feature>
<evidence type="ECO:0000256" key="3">
    <source>
        <dbReference type="ARBA" id="ARBA00023163"/>
    </source>
</evidence>
<keyword evidence="2" id="KW-0238">DNA-binding</keyword>
<dbReference type="PATRIC" id="fig|742734.4.peg.4453"/>
<dbReference type="CDD" id="cd07377">
    <property type="entry name" value="WHTH_GntR"/>
    <property type="match status" value="1"/>
</dbReference>
<evidence type="ECO:0000259" key="4">
    <source>
        <dbReference type="PROSITE" id="PS50949"/>
    </source>
</evidence>
<dbReference type="RefSeq" id="WP_007863751.1">
    <property type="nucleotide sequence ID" value="NZ_KQ235881.1"/>
</dbReference>
<evidence type="ECO:0000313" key="6">
    <source>
        <dbReference type="Proteomes" id="UP000037392"/>
    </source>
</evidence>
<name>A0A0J9BWX3_9FIRM</name>
<dbReference type="Pfam" id="PF00392">
    <property type="entry name" value="GntR"/>
    <property type="match status" value="1"/>
</dbReference>
<evidence type="ECO:0000256" key="2">
    <source>
        <dbReference type="ARBA" id="ARBA00023125"/>
    </source>
</evidence>
<dbReference type="SUPFAM" id="SSF46785">
    <property type="entry name" value="Winged helix' DNA-binding domain"/>
    <property type="match status" value="1"/>
</dbReference>
<organism evidence="5 6">
    <name type="scientific">[Clostridium] citroniae WAL-19142</name>
    <dbReference type="NCBI Taxonomy" id="742734"/>
    <lineage>
        <taxon>Bacteria</taxon>
        <taxon>Bacillati</taxon>
        <taxon>Bacillota</taxon>
        <taxon>Clostridia</taxon>
        <taxon>Lachnospirales</taxon>
        <taxon>Lachnospiraceae</taxon>
        <taxon>Enterocloster</taxon>
    </lineage>
</organism>
<dbReference type="Proteomes" id="UP000037392">
    <property type="component" value="Unassembled WGS sequence"/>
</dbReference>
<dbReference type="PROSITE" id="PS50949">
    <property type="entry name" value="HTH_GNTR"/>
    <property type="match status" value="1"/>
</dbReference>
<evidence type="ECO:0000313" key="5">
    <source>
        <dbReference type="EMBL" id="KMW16656.1"/>
    </source>
</evidence>
<reference evidence="5 6" key="1">
    <citation type="submission" date="2011-04" db="EMBL/GenBank/DDBJ databases">
        <title>The Genome Sequence of Clostridium citroniae WAL-19142.</title>
        <authorList>
            <consortium name="The Broad Institute Genome Sequencing Platform"/>
            <person name="Earl A."/>
            <person name="Ward D."/>
            <person name="Feldgarden M."/>
            <person name="Gevers D."/>
            <person name="Warren Y.A."/>
            <person name="Tyrrell K.L."/>
            <person name="Citron D.M."/>
            <person name="Goldstein E.J."/>
            <person name="Daigneault M."/>
            <person name="Allen-Vercoe E."/>
            <person name="Young S.K."/>
            <person name="Zeng Q."/>
            <person name="Gargeya S."/>
            <person name="Fitzgerald M."/>
            <person name="Haas B."/>
            <person name="Abouelleil A."/>
            <person name="Alvarado L."/>
            <person name="Arachchi H.M."/>
            <person name="Berlin A."/>
            <person name="Brown A."/>
            <person name="Chapman S.B."/>
            <person name="Chen Z."/>
            <person name="Dunbar C."/>
            <person name="Freedman E."/>
            <person name="Gearin G."/>
            <person name="Gellesch M."/>
            <person name="Goldberg J."/>
            <person name="Griggs A."/>
            <person name="Gujja S."/>
            <person name="Heilman E.R."/>
            <person name="Heiman D."/>
            <person name="Howarth C."/>
            <person name="Larson L."/>
            <person name="Lui A."/>
            <person name="MacDonald P.J."/>
            <person name="Mehta T."/>
            <person name="Montmayeur A."/>
            <person name="Murphy C."/>
            <person name="Neiman D."/>
            <person name="Pearson M."/>
            <person name="Priest M."/>
            <person name="Roberts A."/>
            <person name="Saif S."/>
            <person name="Shea T."/>
            <person name="Shenoy N."/>
            <person name="Sisk P."/>
            <person name="Stolte C."/>
            <person name="Sykes S."/>
            <person name="White J."/>
            <person name="Yandava C."/>
            <person name="Wortman J."/>
            <person name="Nusbaum C."/>
            <person name="Birren B."/>
        </authorList>
    </citation>
    <scope>NUCLEOTIDE SEQUENCE [LARGE SCALE GENOMIC DNA]</scope>
    <source>
        <strain evidence="5 6">WAL-19142</strain>
    </source>
</reference>
<dbReference type="OrthoDB" id="9801546at2"/>
<evidence type="ECO:0000256" key="1">
    <source>
        <dbReference type="ARBA" id="ARBA00023015"/>
    </source>
</evidence>